<dbReference type="EMBL" id="WKJK01000013">
    <property type="protein sequence ID" value="MRW92846.1"/>
    <property type="molecule type" value="Genomic_DNA"/>
</dbReference>
<organism evidence="1 2">
    <name type="scientific">Duganella guangzhouensis</name>
    <dbReference type="NCBI Taxonomy" id="2666084"/>
    <lineage>
        <taxon>Bacteria</taxon>
        <taxon>Pseudomonadati</taxon>
        <taxon>Pseudomonadota</taxon>
        <taxon>Betaproteobacteria</taxon>
        <taxon>Burkholderiales</taxon>
        <taxon>Oxalobacteraceae</taxon>
        <taxon>Telluria group</taxon>
        <taxon>Duganella</taxon>
    </lineage>
</organism>
<dbReference type="RefSeq" id="WP_154380653.1">
    <property type="nucleotide sequence ID" value="NZ_WKJK01000013.1"/>
</dbReference>
<protein>
    <submittedName>
        <fullName evidence="1">Uncharacterized protein</fullName>
    </submittedName>
</protein>
<keyword evidence="2" id="KW-1185">Reference proteome</keyword>
<dbReference type="AlphaFoldDB" id="A0A6I2L841"/>
<gene>
    <name evidence="1" type="ORF">GJ699_22870</name>
</gene>
<accession>A0A6I2L841</accession>
<sequence length="136" mass="15514">MKKISSLTFTLLLTQLVGCWQTVVFDEKISGPYHLSAIDITEEMGVCYELKEEDTCIGRIPETVFSVGWNESFIVAKQHPAGNKSMTNYFILDRKKDAKYVDPSVTVLGPMSESEYKRKSTLMSLPEFTRTFDDLR</sequence>
<proteinExistence type="predicted"/>
<evidence type="ECO:0000313" key="1">
    <source>
        <dbReference type="EMBL" id="MRW92846.1"/>
    </source>
</evidence>
<dbReference type="Proteomes" id="UP000433309">
    <property type="component" value="Unassembled WGS sequence"/>
</dbReference>
<reference evidence="1 2" key="1">
    <citation type="submission" date="2019-11" db="EMBL/GenBank/DDBJ databases">
        <title>Novel species isolated from a subtropical stream in China.</title>
        <authorList>
            <person name="Lu H."/>
        </authorList>
    </citation>
    <scope>NUCLEOTIDE SEQUENCE [LARGE SCALE GENOMIC DNA]</scope>
    <source>
        <strain evidence="1 2">FT80W</strain>
    </source>
</reference>
<name>A0A6I2L841_9BURK</name>
<comment type="caution">
    <text evidence="1">The sequence shown here is derived from an EMBL/GenBank/DDBJ whole genome shotgun (WGS) entry which is preliminary data.</text>
</comment>
<evidence type="ECO:0000313" key="2">
    <source>
        <dbReference type="Proteomes" id="UP000433309"/>
    </source>
</evidence>